<feature type="region of interest" description="Disordered" evidence="1">
    <location>
        <begin position="536"/>
        <end position="572"/>
    </location>
</feature>
<dbReference type="EMBL" id="JBJQND010000005">
    <property type="protein sequence ID" value="KAL3876551.1"/>
    <property type="molecule type" value="Genomic_DNA"/>
</dbReference>
<feature type="compositionally biased region" description="Polar residues" evidence="1">
    <location>
        <begin position="363"/>
        <end position="378"/>
    </location>
</feature>
<evidence type="ECO:0000256" key="1">
    <source>
        <dbReference type="SAM" id="MobiDB-lite"/>
    </source>
</evidence>
<feature type="compositionally biased region" description="Polar residues" evidence="1">
    <location>
        <begin position="402"/>
        <end position="412"/>
    </location>
</feature>
<keyword evidence="3" id="KW-1185">Reference proteome</keyword>
<sequence>MPLGSKKNIGLRAFFPELPHNMSNLDKAKIWVKRHNNNYFINWNQEQLQSVDTLLRPLTIITPELYKRHMNRSEYCRLVKLKYCMESDADWAKDFRQRLAIKPSEGGFRSLGEAKLHATELWRTYSELYDAQRARLYSAKITTAKSLAVRRVKNAHGISRRRTFNYPQPTATETYSILSVPESSSATGSELGLVSADNNVPVVDPDRGDITSNDFLMIKIEEDDEDFGIASGHNHRDPSLIFPELDSLNMSISDKVSIIRDRKRCGYFLNWTVEQLAGVDPIVRPYCLIDDETYKRYIFSDEGQLSSAISTIYERTDGWAVELRLKILASPEHGGFTSFHDFKMVVANLLRKHLKKHNDEETVTTSSRCESSIEPVTSQEEKSRNKSDISNILTNYAINFNESRNTGGATDSQRAREAENSQDRQISQQMSIDPCGSLEITAVNLDDSESNHSDLIPDSFSQRASEQNQSGFNVMSARDHFHQDAWNREENNAVSVQLCQGRQLGSDIKRFSSLGPLQSPRLSKHRRPLAHDKQTCDFNRISPNIGTDSKNYTRESRLSKKPRTDVLNHQHESASSVEDLPIITNINTNTNFDTFISLIWKMRSELTAKCQDTPAVSWHDKLRPHLPLIRSQLGETYTLPTTMSECITDLVLVTLHHRLKSESKAMSSKEDMVT</sequence>
<proteinExistence type="predicted"/>
<protein>
    <submittedName>
        <fullName evidence="2">Uncharacterized protein</fullName>
    </submittedName>
</protein>
<comment type="caution">
    <text evidence="2">The sequence shown here is derived from an EMBL/GenBank/DDBJ whole genome shotgun (WGS) entry which is preliminary data.</text>
</comment>
<dbReference type="Proteomes" id="UP001634394">
    <property type="component" value="Unassembled WGS sequence"/>
</dbReference>
<accession>A0ABD3WT71</accession>
<feature type="compositionally biased region" description="Basic and acidic residues" evidence="1">
    <location>
        <begin position="413"/>
        <end position="422"/>
    </location>
</feature>
<name>A0ABD3WT71_SINWO</name>
<reference evidence="2 3" key="1">
    <citation type="submission" date="2024-11" db="EMBL/GenBank/DDBJ databases">
        <title>Chromosome-level genome assembly of the freshwater bivalve Anodonta woodiana.</title>
        <authorList>
            <person name="Chen X."/>
        </authorList>
    </citation>
    <scope>NUCLEOTIDE SEQUENCE [LARGE SCALE GENOMIC DNA]</scope>
    <source>
        <strain evidence="2">MN2024</strain>
        <tissue evidence="2">Gills</tissue>
    </source>
</reference>
<organism evidence="2 3">
    <name type="scientific">Sinanodonta woodiana</name>
    <name type="common">Chinese pond mussel</name>
    <name type="synonym">Anodonta woodiana</name>
    <dbReference type="NCBI Taxonomy" id="1069815"/>
    <lineage>
        <taxon>Eukaryota</taxon>
        <taxon>Metazoa</taxon>
        <taxon>Spiralia</taxon>
        <taxon>Lophotrochozoa</taxon>
        <taxon>Mollusca</taxon>
        <taxon>Bivalvia</taxon>
        <taxon>Autobranchia</taxon>
        <taxon>Heteroconchia</taxon>
        <taxon>Palaeoheterodonta</taxon>
        <taxon>Unionida</taxon>
        <taxon>Unionoidea</taxon>
        <taxon>Unionidae</taxon>
        <taxon>Unioninae</taxon>
        <taxon>Sinanodonta</taxon>
    </lineage>
</organism>
<feature type="region of interest" description="Disordered" evidence="1">
    <location>
        <begin position="360"/>
        <end position="388"/>
    </location>
</feature>
<dbReference type="AlphaFoldDB" id="A0ABD3WT71"/>
<feature type="compositionally biased region" description="Basic and acidic residues" evidence="1">
    <location>
        <begin position="551"/>
        <end position="572"/>
    </location>
</feature>
<evidence type="ECO:0000313" key="3">
    <source>
        <dbReference type="Proteomes" id="UP001634394"/>
    </source>
</evidence>
<feature type="compositionally biased region" description="Polar residues" evidence="1">
    <location>
        <begin position="459"/>
        <end position="470"/>
    </location>
</feature>
<feature type="compositionally biased region" description="Polar residues" evidence="1">
    <location>
        <begin position="541"/>
        <end position="550"/>
    </location>
</feature>
<feature type="region of interest" description="Disordered" evidence="1">
    <location>
        <begin position="402"/>
        <end position="432"/>
    </location>
</feature>
<feature type="region of interest" description="Disordered" evidence="1">
    <location>
        <begin position="448"/>
        <end position="470"/>
    </location>
</feature>
<evidence type="ECO:0000313" key="2">
    <source>
        <dbReference type="EMBL" id="KAL3876551.1"/>
    </source>
</evidence>
<gene>
    <name evidence="2" type="ORF">ACJMK2_034392</name>
</gene>